<dbReference type="eggNOG" id="KOG4658">
    <property type="taxonomic scope" value="Eukaryota"/>
</dbReference>
<dbReference type="GO" id="GO:0043531">
    <property type="term" value="F:ADP binding"/>
    <property type="evidence" value="ECO:0007669"/>
    <property type="project" value="InterPro"/>
</dbReference>
<dbReference type="Proteomes" id="UP000011115">
    <property type="component" value="Unassembled WGS sequence"/>
</dbReference>
<gene>
    <name evidence="8" type="primary">LOC102595847</name>
</gene>
<dbReference type="GO" id="GO:0006952">
    <property type="term" value="P:defense response"/>
    <property type="evidence" value="ECO:0007669"/>
    <property type="project" value="UniProtKB-KW"/>
</dbReference>
<reference evidence="9" key="1">
    <citation type="journal article" date="2011" name="Nature">
        <title>Genome sequence and analysis of the tuber crop potato.</title>
        <authorList>
            <consortium name="The Potato Genome Sequencing Consortium"/>
        </authorList>
    </citation>
    <scope>NUCLEOTIDE SEQUENCE [LARGE SCALE GENOMIC DNA]</scope>
    <source>
        <strain evidence="9">cv. DM1-3 516 R44</strain>
    </source>
</reference>
<comment type="similarity">
    <text evidence="1">Belongs to the disease resistance NB-LRR family.</text>
</comment>
<evidence type="ECO:0000256" key="6">
    <source>
        <dbReference type="SAM" id="Coils"/>
    </source>
</evidence>
<evidence type="ECO:0000256" key="5">
    <source>
        <dbReference type="ARBA" id="ARBA00022840"/>
    </source>
</evidence>
<dbReference type="InParanoid" id="M1B0D2"/>
<dbReference type="FunFam" id="3.40.50.300:FF:001091">
    <property type="entry name" value="Probable disease resistance protein At1g61300"/>
    <property type="match status" value="1"/>
</dbReference>
<evidence type="ECO:0000256" key="4">
    <source>
        <dbReference type="ARBA" id="ARBA00022821"/>
    </source>
</evidence>
<evidence type="ECO:0000256" key="2">
    <source>
        <dbReference type="ARBA" id="ARBA00022614"/>
    </source>
</evidence>
<name>M1B0D2_SOLTU</name>
<dbReference type="SUPFAM" id="SSF52540">
    <property type="entry name" value="P-loop containing nucleoside triphosphate hydrolases"/>
    <property type="match status" value="1"/>
</dbReference>
<evidence type="ECO:0000256" key="1">
    <source>
        <dbReference type="ARBA" id="ARBA00008894"/>
    </source>
</evidence>
<feature type="coiled-coil region" evidence="6">
    <location>
        <begin position="17"/>
        <end position="44"/>
    </location>
</feature>
<dbReference type="PaxDb" id="4113-PGSC0003DMT400034242"/>
<dbReference type="Gene3D" id="3.40.50.300">
    <property type="entry name" value="P-loop containing nucleotide triphosphate hydrolases"/>
    <property type="match status" value="1"/>
</dbReference>
<dbReference type="PRINTS" id="PR00364">
    <property type="entry name" value="DISEASERSIST"/>
</dbReference>
<accession>M1B0D2</accession>
<reference evidence="8" key="2">
    <citation type="submission" date="2015-06" db="UniProtKB">
        <authorList>
            <consortium name="EnsemblPlants"/>
        </authorList>
    </citation>
    <scope>IDENTIFICATION</scope>
    <source>
        <strain evidence="8">DM1-3 516 R44</strain>
    </source>
</reference>
<keyword evidence="3" id="KW-0547">Nucleotide-binding</keyword>
<keyword evidence="5" id="KW-0067">ATP-binding</keyword>
<keyword evidence="6" id="KW-0175">Coiled coil</keyword>
<protein>
    <submittedName>
        <fullName evidence="8">Disease resistance protein RPS2</fullName>
    </submittedName>
</protein>
<sequence>MDFLSKVGYLIYYKRNIKSLDKESDKLENIKSGVQQRAEAAQRNLQVIAPSVEAWLTSVDTTIADVATTLRRRAEVESGWCPNLMSCYLLSKKSKEIELDVIGLQTEGNNYVDFSYPAPPPAVEDEIVHGEEFDSRKQKEEEVMEALRDEGVTIIGICGMPGVGKTTLAEKIRKRSKQERLFDDIVMLTVSQQPDLKNIQGEIARSIGLTLEGDDLWQRGDMLCSRLMGQESVLIILDDIWEALHDLEKLGIPSGSNHNHRCKVTFTTRRRDVCQAMEAHKIMEIGTLSKEEAWILFRQKSGNSIDDPSLHDIAKEVAKECKGLPIAIVTVARALKFNSRPSWEDALIELQRSAPINIPGMIENVYQPLKVCYNHLESDEAKYLFLLCSFFEEDSDIVPEKLLRKGMGLGIFSEIESIEHARNRMCLLLETLKDRFLLSQGSNRNYVKMPDVVRDVAIYIASECKHIFMEPKTSDGNEAESSECRS</sequence>
<dbReference type="PANTHER" id="PTHR33463">
    <property type="entry name" value="NB-ARC DOMAIN-CONTAINING PROTEIN-RELATED"/>
    <property type="match status" value="1"/>
</dbReference>
<feature type="domain" description="NB-ARC" evidence="7">
    <location>
        <begin position="137"/>
        <end position="302"/>
    </location>
</feature>
<organism evidence="8 9">
    <name type="scientific">Solanum tuberosum</name>
    <name type="common">Potato</name>
    <dbReference type="NCBI Taxonomy" id="4113"/>
    <lineage>
        <taxon>Eukaryota</taxon>
        <taxon>Viridiplantae</taxon>
        <taxon>Streptophyta</taxon>
        <taxon>Embryophyta</taxon>
        <taxon>Tracheophyta</taxon>
        <taxon>Spermatophyta</taxon>
        <taxon>Magnoliopsida</taxon>
        <taxon>eudicotyledons</taxon>
        <taxon>Gunneridae</taxon>
        <taxon>Pentapetalae</taxon>
        <taxon>asterids</taxon>
        <taxon>lamiids</taxon>
        <taxon>Solanales</taxon>
        <taxon>Solanaceae</taxon>
        <taxon>Solanoideae</taxon>
        <taxon>Solaneae</taxon>
        <taxon>Solanum</taxon>
    </lineage>
</organism>
<dbReference type="AlphaFoldDB" id="M1B0D2"/>
<dbReference type="InterPro" id="IPR050905">
    <property type="entry name" value="Plant_NBS-LRR"/>
</dbReference>
<dbReference type="EnsemblPlants" id="PGSC0003DMT400034242">
    <property type="protein sequence ID" value="PGSC0003DMT400034242"/>
    <property type="gene ID" value="PGSC0003DMG400013165"/>
</dbReference>
<evidence type="ECO:0000313" key="9">
    <source>
        <dbReference type="Proteomes" id="UP000011115"/>
    </source>
</evidence>
<evidence type="ECO:0000313" key="8">
    <source>
        <dbReference type="EnsemblPlants" id="PGSC0003DMT400034242"/>
    </source>
</evidence>
<dbReference type="HOGENOM" id="CLU_000427_1_1_1"/>
<keyword evidence="2" id="KW-0433">Leucine-rich repeat</keyword>
<dbReference type="Pfam" id="PF00931">
    <property type="entry name" value="NB-ARC"/>
    <property type="match status" value="1"/>
</dbReference>
<keyword evidence="4" id="KW-0611">Plant defense</keyword>
<dbReference type="STRING" id="4113.M1B0D2"/>
<keyword evidence="9" id="KW-1185">Reference proteome</keyword>
<dbReference type="InterPro" id="IPR027417">
    <property type="entry name" value="P-loop_NTPase"/>
</dbReference>
<evidence type="ECO:0000259" key="7">
    <source>
        <dbReference type="Pfam" id="PF00931"/>
    </source>
</evidence>
<dbReference type="InterPro" id="IPR042197">
    <property type="entry name" value="Apaf_helical"/>
</dbReference>
<evidence type="ECO:0000256" key="3">
    <source>
        <dbReference type="ARBA" id="ARBA00022741"/>
    </source>
</evidence>
<dbReference type="Gramene" id="PGSC0003DMT400034242">
    <property type="protein sequence ID" value="PGSC0003DMT400034242"/>
    <property type="gene ID" value="PGSC0003DMG400013165"/>
</dbReference>
<dbReference type="PANTHER" id="PTHR33463:SF198">
    <property type="entry name" value="RPP4C3"/>
    <property type="match status" value="1"/>
</dbReference>
<proteinExistence type="inferred from homology"/>
<dbReference type="GO" id="GO:0005524">
    <property type="term" value="F:ATP binding"/>
    <property type="evidence" value="ECO:0007669"/>
    <property type="project" value="UniProtKB-KW"/>
</dbReference>
<dbReference type="OMA" id="ESHANIH"/>
<dbReference type="InterPro" id="IPR002182">
    <property type="entry name" value="NB-ARC"/>
</dbReference>
<dbReference type="Gene3D" id="1.10.8.430">
    <property type="entry name" value="Helical domain of apoptotic protease-activating factors"/>
    <property type="match status" value="1"/>
</dbReference>